<sequence length="27" mass="2974">MALINDLRPDLPEITSVEILNPNIDPA</sequence>
<accession>A0A1H3JHE6</accession>
<evidence type="ECO:0000313" key="1">
    <source>
        <dbReference type="EMBL" id="SDY38925.1"/>
    </source>
</evidence>
<evidence type="ECO:0000313" key="2">
    <source>
        <dbReference type="Proteomes" id="UP000198672"/>
    </source>
</evidence>
<dbReference type="Proteomes" id="UP000198672">
    <property type="component" value="Unassembled WGS sequence"/>
</dbReference>
<name>A0A1H3JHE6_ALLWA</name>
<reference evidence="2" key="1">
    <citation type="submission" date="2016-10" db="EMBL/GenBank/DDBJ databases">
        <authorList>
            <person name="Varghese N."/>
            <person name="Submissions S."/>
        </authorList>
    </citation>
    <scope>NUCLEOTIDE SEQUENCE [LARGE SCALE GENOMIC DNA]</scope>
    <source>
        <strain evidence="2">DSM 173</strain>
    </source>
</reference>
<protein>
    <submittedName>
        <fullName evidence="1">Uncharacterized protein</fullName>
    </submittedName>
</protein>
<dbReference type="EMBL" id="FNOW01000058">
    <property type="protein sequence ID" value="SDY38925.1"/>
    <property type="molecule type" value="Genomic_DNA"/>
</dbReference>
<dbReference type="AlphaFoldDB" id="A0A1H3JHE6"/>
<gene>
    <name evidence="1" type="ORF">SAMN05421644_1581</name>
</gene>
<organism evidence="1 2">
    <name type="scientific">Allochromatium warmingii</name>
    <name type="common">Chromatium warmingii</name>
    <dbReference type="NCBI Taxonomy" id="61595"/>
    <lineage>
        <taxon>Bacteria</taxon>
        <taxon>Pseudomonadati</taxon>
        <taxon>Pseudomonadota</taxon>
        <taxon>Gammaproteobacteria</taxon>
        <taxon>Chromatiales</taxon>
        <taxon>Chromatiaceae</taxon>
        <taxon>Allochromatium</taxon>
    </lineage>
</organism>
<keyword evidence="2" id="KW-1185">Reference proteome</keyword>
<feature type="non-terminal residue" evidence="1">
    <location>
        <position position="27"/>
    </location>
</feature>
<proteinExistence type="predicted"/>